<dbReference type="EMBL" id="CYZE01000004">
    <property type="protein sequence ID" value="CUO12294.1"/>
    <property type="molecule type" value="Genomic_DNA"/>
</dbReference>
<gene>
    <name evidence="2" type="primary">nox</name>
    <name evidence="2" type="ORF">ERS852407_01900</name>
</gene>
<dbReference type="EC" id="1.6.99.3" evidence="2"/>
<accession>A0A174CGR9</accession>
<dbReference type="Gene3D" id="3.40.109.10">
    <property type="entry name" value="NADH Oxidase"/>
    <property type="match status" value="1"/>
</dbReference>
<evidence type="ECO:0000313" key="3">
    <source>
        <dbReference type="Proteomes" id="UP000095651"/>
    </source>
</evidence>
<name>A0A174CGR9_9FIRM</name>
<dbReference type="GO" id="GO:0016491">
    <property type="term" value="F:oxidoreductase activity"/>
    <property type="evidence" value="ECO:0007669"/>
    <property type="project" value="UniProtKB-KW"/>
</dbReference>
<dbReference type="RefSeq" id="WP_070102374.1">
    <property type="nucleotide sequence ID" value="NZ_CABIXC010000004.1"/>
</dbReference>
<evidence type="ECO:0000313" key="2">
    <source>
        <dbReference type="EMBL" id="CUO12294.1"/>
    </source>
</evidence>
<keyword evidence="2" id="KW-0560">Oxidoreductase</keyword>
<reference evidence="2 3" key="1">
    <citation type="submission" date="2015-09" db="EMBL/GenBank/DDBJ databases">
        <authorList>
            <consortium name="Pathogen Informatics"/>
        </authorList>
    </citation>
    <scope>NUCLEOTIDE SEQUENCE [LARGE SCALE GENOMIC DNA]</scope>
    <source>
        <strain evidence="2 3">2789STDY5608850</strain>
    </source>
</reference>
<evidence type="ECO:0000259" key="1">
    <source>
        <dbReference type="Pfam" id="PF00881"/>
    </source>
</evidence>
<dbReference type="Pfam" id="PF00881">
    <property type="entry name" value="Nitroreductase"/>
    <property type="match status" value="1"/>
</dbReference>
<dbReference type="AlphaFoldDB" id="A0A174CGR9"/>
<dbReference type="InterPro" id="IPR029479">
    <property type="entry name" value="Nitroreductase"/>
</dbReference>
<feature type="domain" description="Nitroreductase" evidence="1">
    <location>
        <begin position="7"/>
        <end position="147"/>
    </location>
</feature>
<protein>
    <submittedName>
        <fullName evidence="2">Nitroreductase</fullName>
        <ecNumber evidence="2">1.6.99.3</ecNumber>
    </submittedName>
</protein>
<proteinExistence type="predicted"/>
<dbReference type="Proteomes" id="UP000095651">
    <property type="component" value="Unassembled WGS sequence"/>
</dbReference>
<organism evidence="2 3">
    <name type="scientific">Hungatella hathewayi</name>
    <dbReference type="NCBI Taxonomy" id="154046"/>
    <lineage>
        <taxon>Bacteria</taxon>
        <taxon>Bacillati</taxon>
        <taxon>Bacillota</taxon>
        <taxon>Clostridia</taxon>
        <taxon>Lachnospirales</taxon>
        <taxon>Lachnospiraceae</taxon>
        <taxon>Hungatella</taxon>
    </lineage>
</organism>
<dbReference type="SUPFAM" id="SSF55469">
    <property type="entry name" value="FMN-dependent nitroreductase-like"/>
    <property type="match status" value="1"/>
</dbReference>
<dbReference type="InterPro" id="IPR050627">
    <property type="entry name" value="Nitroreductase/BluB"/>
</dbReference>
<sequence>MENVCLRRCSCRCFLKKEVPEEALLRLFQAAMQAPSARNEQPWEFILIRDPLVKEQIAQINPYYRPADGADCLLLLLADLARVRSDSPWWIQDMSACAENILLQAMESGLGAVWLGVYPREERMCALREIACIPERVVPFAVIAVGYPANALQAVPRFEKKRIFKDKYGSEAGDQYEQQ</sequence>
<dbReference type="PANTHER" id="PTHR23026">
    <property type="entry name" value="NADPH NITROREDUCTASE"/>
    <property type="match status" value="1"/>
</dbReference>
<dbReference type="InterPro" id="IPR000415">
    <property type="entry name" value="Nitroreductase-like"/>
</dbReference>
<dbReference type="PANTHER" id="PTHR23026:SF123">
    <property type="entry name" value="NAD(P)H NITROREDUCTASE RV3131-RELATED"/>
    <property type="match status" value="1"/>
</dbReference>